<sequence>MKIKSKFDERQLELIAELHIDIEQDFNKERLEDFEDKVYNKMMDNLDSEQNFTDKATEYENILDIVVDIENNYND</sequence>
<proteinExistence type="predicted"/>
<evidence type="ECO:0000313" key="1">
    <source>
        <dbReference type="EMBL" id="DAD95788.1"/>
    </source>
</evidence>
<dbReference type="EMBL" id="BK015200">
    <property type="protein sequence ID" value="DAD95788.1"/>
    <property type="molecule type" value="Genomic_DNA"/>
</dbReference>
<reference evidence="1" key="1">
    <citation type="journal article" date="2021" name="Proc. Natl. Acad. Sci. U.S.A.">
        <title>A Catalog of Tens of Thousands of Viruses from Human Metagenomes Reveals Hidden Associations with Chronic Diseases.</title>
        <authorList>
            <person name="Tisza M.J."/>
            <person name="Buck C.B."/>
        </authorList>
    </citation>
    <scope>NUCLEOTIDE SEQUENCE</scope>
    <source>
        <strain evidence="1">Cthh925</strain>
    </source>
</reference>
<name>A0A8S5NN46_9CAUD</name>
<protein>
    <submittedName>
        <fullName evidence="1">Uncharacterized protein</fullName>
    </submittedName>
</protein>
<organism evidence="1">
    <name type="scientific">Siphoviridae sp. cthh925</name>
    <dbReference type="NCBI Taxonomy" id="2826425"/>
    <lineage>
        <taxon>Viruses</taxon>
        <taxon>Duplodnaviria</taxon>
        <taxon>Heunggongvirae</taxon>
        <taxon>Uroviricota</taxon>
        <taxon>Caudoviricetes</taxon>
    </lineage>
</organism>
<accession>A0A8S5NN46</accession>